<dbReference type="PANTHER" id="PTHR46401:SF2">
    <property type="entry name" value="GLYCOSYLTRANSFERASE WBBK-RELATED"/>
    <property type="match status" value="1"/>
</dbReference>
<dbReference type="GO" id="GO:0016757">
    <property type="term" value="F:glycosyltransferase activity"/>
    <property type="evidence" value="ECO:0007669"/>
    <property type="project" value="InterPro"/>
</dbReference>
<dbReference type="EMBL" id="PFBM01000014">
    <property type="protein sequence ID" value="PIR82455.1"/>
    <property type="molecule type" value="Genomic_DNA"/>
</dbReference>
<feature type="domain" description="Glycosyl transferase family 1" evidence="2">
    <location>
        <begin position="181"/>
        <end position="346"/>
    </location>
</feature>
<dbReference type="Proteomes" id="UP000231379">
    <property type="component" value="Unassembled WGS sequence"/>
</dbReference>
<gene>
    <name evidence="4" type="ORF">COU20_02355</name>
</gene>
<reference evidence="5" key="1">
    <citation type="submission" date="2017-09" db="EMBL/GenBank/DDBJ databases">
        <title>Depth-based differentiation of microbial function through sediment-hosted aquifers and enrichment of novel symbionts in the deep terrestrial subsurface.</title>
        <authorList>
            <person name="Probst A.J."/>
            <person name="Ladd B."/>
            <person name="Jarett J.K."/>
            <person name="Geller-Mcgrath D.E."/>
            <person name="Sieber C.M.K."/>
            <person name="Emerson J.B."/>
            <person name="Anantharaman K."/>
            <person name="Thomas B.C."/>
            <person name="Malmstrom R."/>
            <person name="Stieglmeier M."/>
            <person name="Klingl A."/>
            <person name="Woyke T."/>
            <person name="Ryan C.M."/>
            <person name="Banfield J.F."/>
        </authorList>
    </citation>
    <scope>NUCLEOTIDE SEQUENCE [LARGE SCALE GENOMIC DNA]</scope>
</reference>
<feature type="domain" description="Glycosyltransferase subfamily 4-like N-terminal" evidence="3">
    <location>
        <begin position="21"/>
        <end position="173"/>
    </location>
</feature>
<dbReference type="Gene3D" id="3.40.50.2000">
    <property type="entry name" value="Glycogen Phosphorylase B"/>
    <property type="match status" value="2"/>
</dbReference>
<comment type="caution">
    <text evidence="4">The sequence shown here is derived from an EMBL/GenBank/DDBJ whole genome shotgun (WGS) entry which is preliminary data.</text>
</comment>
<name>A0A2H0U9K7_9BACT</name>
<keyword evidence="1" id="KW-0808">Transferase</keyword>
<accession>A0A2H0U9K7</accession>
<protein>
    <submittedName>
        <fullName evidence="4">Uncharacterized protein</fullName>
    </submittedName>
</protein>
<dbReference type="InterPro" id="IPR028098">
    <property type="entry name" value="Glyco_trans_4-like_N"/>
</dbReference>
<dbReference type="SUPFAM" id="SSF53756">
    <property type="entry name" value="UDP-Glycosyltransferase/glycogen phosphorylase"/>
    <property type="match status" value="1"/>
</dbReference>
<proteinExistence type="predicted"/>
<evidence type="ECO:0000256" key="1">
    <source>
        <dbReference type="ARBA" id="ARBA00022679"/>
    </source>
</evidence>
<dbReference type="Pfam" id="PF00534">
    <property type="entry name" value="Glycos_transf_1"/>
    <property type="match status" value="1"/>
</dbReference>
<evidence type="ECO:0000259" key="2">
    <source>
        <dbReference type="Pfam" id="PF00534"/>
    </source>
</evidence>
<dbReference type="PANTHER" id="PTHR46401">
    <property type="entry name" value="GLYCOSYLTRANSFERASE WBBK-RELATED"/>
    <property type="match status" value="1"/>
</dbReference>
<dbReference type="Pfam" id="PF13439">
    <property type="entry name" value="Glyco_transf_4"/>
    <property type="match status" value="1"/>
</dbReference>
<sequence>MKVLYVAYARMPTEKAHGIQIASMCSALGDQGAQVTLLVPTWTNHLTVSVFDYYSITSNFSIEYLPAGPHLPGRLGYVLRKILFAMSVFRRAGRVECDAVITRSQWVTWMLSRRCKVFYEIHDFPGLRRRFWWRLIRGARGYISTNQFKADKLCRIFGVSPKRVLVAPNGYEPKLFEFAADKNELRRELSLPAHKRIVLYTGNVYGWKGVETLAHAARMLPELLFVFVGGTDRDIVRFREEHKDAESILLVPHQRHSLVPRYLRAADILVLPNSASTIESRVYTSPVKLFEYLASGTPVVASDLPSVREIVDERHVHFFAPDDATSLVQALRDILVQPSEAATRAARGRELVRAFSWDKRARNILMHIRALR</sequence>
<dbReference type="AlphaFoldDB" id="A0A2H0U9K7"/>
<dbReference type="CDD" id="cd03794">
    <property type="entry name" value="GT4_WbuB-like"/>
    <property type="match status" value="1"/>
</dbReference>
<dbReference type="InterPro" id="IPR001296">
    <property type="entry name" value="Glyco_trans_1"/>
</dbReference>
<evidence type="ECO:0000313" key="5">
    <source>
        <dbReference type="Proteomes" id="UP000231379"/>
    </source>
</evidence>
<evidence type="ECO:0000313" key="4">
    <source>
        <dbReference type="EMBL" id="PIR82455.1"/>
    </source>
</evidence>
<organism evidence="4 5">
    <name type="scientific">Candidatus Kaiserbacteria bacterium CG10_big_fil_rev_8_21_14_0_10_59_10</name>
    <dbReference type="NCBI Taxonomy" id="1974612"/>
    <lineage>
        <taxon>Bacteria</taxon>
        <taxon>Candidatus Kaiseribacteriota</taxon>
    </lineage>
</organism>
<evidence type="ECO:0000259" key="3">
    <source>
        <dbReference type="Pfam" id="PF13439"/>
    </source>
</evidence>